<dbReference type="Pfam" id="PF05521">
    <property type="entry name" value="Phage_HCP"/>
    <property type="match status" value="1"/>
</dbReference>
<dbReference type="Gene3D" id="2.40.10.270">
    <property type="entry name" value="Bacteriophage SPP1 head-tail adaptor protein"/>
    <property type="match status" value="1"/>
</dbReference>
<proteinExistence type="predicted"/>
<protein>
    <submittedName>
        <fullName evidence="1">Phage head closure protein</fullName>
    </submittedName>
</protein>
<sequence>MTQAFALDKRVTLQARSGTRDGLNAPARSWANVLGGDGKMWAWVRDITGRQYVAAGGTQNTVQTEIGIRRRAGVLPSMRVLHGGFTYDIQAVLEHDRNWLILMCKKGPANG</sequence>
<name>A0A7Z2W1G7_9BURK</name>
<dbReference type="InterPro" id="IPR008767">
    <property type="entry name" value="Phage_SPP1_head-tail_adaptor"/>
</dbReference>
<evidence type="ECO:0000313" key="1">
    <source>
        <dbReference type="EMBL" id="QJE03048.1"/>
    </source>
</evidence>
<dbReference type="InterPro" id="IPR038666">
    <property type="entry name" value="SSP1_head-tail_sf"/>
</dbReference>
<accession>A0A7Z2W1G7</accession>
<reference evidence="1 2" key="1">
    <citation type="submission" date="2020-04" db="EMBL/GenBank/DDBJ databases">
        <title>Genome sequencing of novel species.</title>
        <authorList>
            <person name="Heo J."/>
            <person name="Kim S.-J."/>
            <person name="Kim J.-S."/>
            <person name="Hong S.-B."/>
            <person name="Kwon S.-W."/>
        </authorList>
    </citation>
    <scope>NUCLEOTIDE SEQUENCE [LARGE SCALE GENOMIC DNA]</scope>
    <source>
        <strain evidence="1 2">GN2-R2</strain>
    </source>
</reference>
<dbReference type="EMBL" id="CP051685">
    <property type="protein sequence ID" value="QJE03048.1"/>
    <property type="molecule type" value="Genomic_DNA"/>
</dbReference>
<evidence type="ECO:0000313" key="2">
    <source>
        <dbReference type="Proteomes" id="UP000502415"/>
    </source>
</evidence>
<organism evidence="1 2">
    <name type="scientific">Massilia forsythiae</name>
    <dbReference type="NCBI Taxonomy" id="2728020"/>
    <lineage>
        <taxon>Bacteria</taxon>
        <taxon>Pseudomonadati</taxon>
        <taxon>Pseudomonadota</taxon>
        <taxon>Betaproteobacteria</taxon>
        <taxon>Burkholderiales</taxon>
        <taxon>Oxalobacteraceae</taxon>
        <taxon>Telluria group</taxon>
        <taxon>Massilia</taxon>
    </lineage>
</organism>
<dbReference type="AlphaFoldDB" id="A0A7Z2W1G7"/>
<keyword evidence="2" id="KW-1185">Reference proteome</keyword>
<dbReference type="Proteomes" id="UP000502415">
    <property type="component" value="Chromosome"/>
</dbReference>
<dbReference type="KEGG" id="mfy:HH212_26185"/>
<dbReference type="NCBIfam" id="TIGR01563">
    <property type="entry name" value="gp16_SPP1"/>
    <property type="match status" value="1"/>
</dbReference>
<gene>
    <name evidence="1" type="ORF">HH212_26185</name>
</gene>
<dbReference type="RefSeq" id="WP_170205129.1">
    <property type="nucleotide sequence ID" value="NZ_CP051685.1"/>
</dbReference>